<organism evidence="2 3">
    <name type="scientific">Streptomyces thermocarboxydovorans</name>
    <dbReference type="NCBI Taxonomy" id="59298"/>
    <lineage>
        <taxon>Bacteria</taxon>
        <taxon>Bacillati</taxon>
        <taxon>Actinomycetota</taxon>
        <taxon>Actinomycetes</taxon>
        <taxon>Kitasatosporales</taxon>
        <taxon>Streptomycetaceae</taxon>
        <taxon>Streptomyces</taxon>
    </lineage>
</organism>
<reference evidence="3" key="1">
    <citation type="journal article" date="2019" name="Int. J. Syst. Evol. Microbiol.">
        <title>The Global Catalogue of Microorganisms (GCM) 10K type strain sequencing project: providing services to taxonomists for standard genome sequencing and annotation.</title>
        <authorList>
            <consortium name="The Broad Institute Genomics Platform"/>
            <consortium name="The Broad Institute Genome Sequencing Center for Infectious Disease"/>
            <person name="Wu L."/>
            <person name="Ma J."/>
        </authorList>
    </citation>
    <scope>NUCLEOTIDE SEQUENCE [LARGE SCALE GENOMIC DNA]</scope>
    <source>
        <strain evidence="3">JCM 10367</strain>
    </source>
</reference>
<dbReference type="RefSeq" id="WP_344000461.1">
    <property type="nucleotide sequence ID" value="NZ_BAAAGU010000022.1"/>
</dbReference>
<keyword evidence="3" id="KW-1185">Reference proteome</keyword>
<evidence type="ECO:0000313" key="2">
    <source>
        <dbReference type="EMBL" id="GAA0646722.1"/>
    </source>
</evidence>
<evidence type="ECO:0000313" key="3">
    <source>
        <dbReference type="Proteomes" id="UP001500724"/>
    </source>
</evidence>
<feature type="region of interest" description="Disordered" evidence="1">
    <location>
        <begin position="50"/>
        <end position="73"/>
    </location>
</feature>
<evidence type="ECO:0000256" key="1">
    <source>
        <dbReference type="SAM" id="MobiDB-lite"/>
    </source>
</evidence>
<gene>
    <name evidence="2" type="ORF">GCM10009535_25510</name>
</gene>
<dbReference type="Proteomes" id="UP001500724">
    <property type="component" value="Unassembled WGS sequence"/>
</dbReference>
<accession>A0ABP3SNX6</accession>
<sequence>MNTGNDPRPRSTGWADVLRGPWSALCAAAAVVLGPAAHTASTLMQANAAPRHQALAEDRDKAGAGALGGGPHP</sequence>
<protein>
    <submittedName>
        <fullName evidence="2">Uncharacterized protein</fullName>
    </submittedName>
</protein>
<name>A0ABP3SNX6_9ACTN</name>
<proteinExistence type="predicted"/>
<comment type="caution">
    <text evidence="2">The sequence shown here is derived from an EMBL/GenBank/DDBJ whole genome shotgun (WGS) entry which is preliminary data.</text>
</comment>
<dbReference type="EMBL" id="BAAAGU010000022">
    <property type="protein sequence ID" value="GAA0646722.1"/>
    <property type="molecule type" value="Genomic_DNA"/>
</dbReference>